<feature type="compositionally biased region" description="Basic and acidic residues" evidence="1">
    <location>
        <begin position="47"/>
        <end position="61"/>
    </location>
</feature>
<comment type="caution">
    <text evidence="2">The sequence shown here is derived from an EMBL/GenBank/DDBJ whole genome shotgun (WGS) entry which is preliminary data.</text>
</comment>
<feature type="non-terminal residue" evidence="2">
    <location>
        <position position="1"/>
    </location>
</feature>
<evidence type="ECO:0000313" key="2">
    <source>
        <dbReference type="EMBL" id="MFC3569928.1"/>
    </source>
</evidence>
<dbReference type="EMBL" id="JBHRXE010000027">
    <property type="protein sequence ID" value="MFC3569928.1"/>
    <property type="molecule type" value="Genomic_DNA"/>
</dbReference>
<organism evidence="2 3">
    <name type="scientific">Paracoccus simplex</name>
    <dbReference type="NCBI Taxonomy" id="2086346"/>
    <lineage>
        <taxon>Bacteria</taxon>
        <taxon>Pseudomonadati</taxon>
        <taxon>Pseudomonadota</taxon>
        <taxon>Alphaproteobacteria</taxon>
        <taxon>Rhodobacterales</taxon>
        <taxon>Paracoccaceae</taxon>
        <taxon>Paracoccus</taxon>
    </lineage>
</organism>
<feature type="region of interest" description="Disordered" evidence="1">
    <location>
        <begin position="1"/>
        <end position="148"/>
    </location>
</feature>
<feature type="compositionally biased region" description="Low complexity" evidence="1">
    <location>
        <begin position="85"/>
        <end position="99"/>
    </location>
</feature>
<reference evidence="3" key="1">
    <citation type="journal article" date="2019" name="Int. J. Syst. Evol. Microbiol.">
        <title>The Global Catalogue of Microorganisms (GCM) 10K type strain sequencing project: providing services to taxonomists for standard genome sequencing and annotation.</title>
        <authorList>
            <consortium name="The Broad Institute Genomics Platform"/>
            <consortium name="The Broad Institute Genome Sequencing Center for Infectious Disease"/>
            <person name="Wu L."/>
            <person name="Ma J."/>
        </authorList>
    </citation>
    <scope>NUCLEOTIDE SEQUENCE [LARGE SCALE GENOMIC DNA]</scope>
    <source>
        <strain evidence="3">VKM B-3226</strain>
    </source>
</reference>
<feature type="non-terminal residue" evidence="2">
    <location>
        <position position="179"/>
    </location>
</feature>
<evidence type="ECO:0000313" key="3">
    <source>
        <dbReference type="Proteomes" id="UP001595596"/>
    </source>
</evidence>
<keyword evidence="3" id="KW-1185">Reference proteome</keyword>
<accession>A0ABV7RYH3</accession>
<protein>
    <submittedName>
        <fullName evidence="2">Uncharacterized protein</fullName>
    </submittedName>
</protein>
<evidence type="ECO:0000256" key="1">
    <source>
        <dbReference type="SAM" id="MobiDB-lite"/>
    </source>
</evidence>
<name>A0ABV7RYH3_9RHOB</name>
<gene>
    <name evidence="2" type="ORF">ACFOMP_10760</name>
</gene>
<feature type="region of interest" description="Disordered" evidence="1">
    <location>
        <begin position="160"/>
        <end position="179"/>
    </location>
</feature>
<proteinExistence type="predicted"/>
<sequence>TASNAAARLRGSARPPLRPEGSTPELIRDDAPGDGLTPAERQQLRGLIRDLGRQSVRDGRAAARSLPLQGERLAQARPARKRGQATASDAASPSAIDAALRSATTPPPDKPDSVETAAAPARDSGGLLHGSARPRPRPGAGAAAAGLSAKAVESAIAQAVEASPASPGGVRLSALSSSP</sequence>
<dbReference type="Proteomes" id="UP001595596">
    <property type="component" value="Unassembled WGS sequence"/>
</dbReference>